<protein>
    <submittedName>
        <fullName evidence="3">DUF4362 domain-containing protein</fullName>
    </submittedName>
</protein>
<feature type="signal peptide" evidence="2">
    <location>
        <begin position="1"/>
        <end position="19"/>
    </location>
</feature>
<evidence type="ECO:0000256" key="1">
    <source>
        <dbReference type="SAM" id="MobiDB-lite"/>
    </source>
</evidence>
<keyword evidence="4" id="KW-1185">Reference proteome</keyword>
<dbReference type="PROSITE" id="PS51257">
    <property type="entry name" value="PROKAR_LIPOPROTEIN"/>
    <property type="match status" value="1"/>
</dbReference>
<feature type="compositionally biased region" description="Polar residues" evidence="1">
    <location>
        <begin position="38"/>
        <end position="50"/>
    </location>
</feature>
<evidence type="ECO:0000313" key="3">
    <source>
        <dbReference type="EMBL" id="MED5015903.1"/>
    </source>
</evidence>
<feature type="region of interest" description="Disordered" evidence="1">
    <location>
        <begin position="21"/>
        <end position="60"/>
    </location>
</feature>
<gene>
    <name evidence="3" type="ORF">P9847_01145</name>
</gene>
<proteinExistence type="predicted"/>
<evidence type="ECO:0000313" key="4">
    <source>
        <dbReference type="Proteomes" id="UP001343257"/>
    </source>
</evidence>
<feature type="compositionally biased region" description="Basic and acidic residues" evidence="1">
    <location>
        <begin position="51"/>
        <end position="60"/>
    </location>
</feature>
<dbReference type="Proteomes" id="UP001343257">
    <property type="component" value="Unassembled WGS sequence"/>
</dbReference>
<accession>A0ABU6PP43</accession>
<evidence type="ECO:0000256" key="2">
    <source>
        <dbReference type="SAM" id="SignalP"/>
    </source>
</evidence>
<dbReference type="Pfam" id="PF14275">
    <property type="entry name" value="DUF4362"/>
    <property type="match status" value="1"/>
</dbReference>
<reference evidence="3 4" key="1">
    <citation type="submission" date="2023-03" db="EMBL/GenBank/DDBJ databases">
        <title>Bacillus Genome Sequencing.</title>
        <authorList>
            <person name="Dunlap C."/>
        </authorList>
    </citation>
    <scope>NUCLEOTIDE SEQUENCE [LARGE SCALE GENOMIC DNA]</scope>
    <source>
        <strain evidence="3 4">NRS-52</strain>
    </source>
</reference>
<dbReference type="RefSeq" id="WP_328274697.1">
    <property type="nucleotide sequence ID" value="NZ_JARTLD010000003.1"/>
</dbReference>
<keyword evidence="2" id="KW-0732">Signal</keyword>
<comment type="caution">
    <text evidence="3">The sequence shown here is derived from an EMBL/GenBank/DDBJ whole genome shotgun (WGS) entry which is preliminary data.</text>
</comment>
<feature type="chain" id="PRO_5046747848" evidence="2">
    <location>
        <begin position="20"/>
        <end position="298"/>
    </location>
</feature>
<dbReference type="InterPro" id="IPR025372">
    <property type="entry name" value="DUF4362"/>
</dbReference>
<name>A0ABU6PP43_9BACL</name>
<organism evidence="3 4">
    <name type="scientific">Paenibacillus chibensis</name>
    <dbReference type="NCBI Taxonomy" id="59846"/>
    <lineage>
        <taxon>Bacteria</taxon>
        <taxon>Bacillati</taxon>
        <taxon>Bacillota</taxon>
        <taxon>Bacilli</taxon>
        <taxon>Bacillales</taxon>
        <taxon>Paenibacillaceae</taxon>
        <taxon>Paenibacillus</taxon>
    </lineage>
</organism>
<sequence>MLRASVLLLLLTLLVGCSAEKPGTTNEAGQTAPEKTAETSISNKTGNPPSSEKKLPKGDVIDRHGMVDNIELLDAFAEASRGKQRLIRYTIEGDPIYHDLTYTKDGQVELRIDTNEDKFGTGQVITYSCGKLIRQDTETSIRYVLTGCIGEHPEIELLQIPFDVSKQDRFDFVLKYGPELEHEINTVEHKLVQDLGSGKIREADFRFSQEIMQKIYRKLVLAGYLNDKKLSETCKLQEGGNAYDLTVYINSAERHYRWKACDTSVDGQQMTAAAEEIIMNMMLSSSYEPRIKSMEKGK</sequence>
<dbReference type="EMBL" id="JARTLD010000003">
    <property type="protein sequence ID" value="MED5015903.1"/>
    <property type="molecule type" value="Genomic_DNA"/>
</dbReference>